<evidence type="ECO:0000313" key="1">
    <source>
        <dbReference type="EMBL" id="KAK9026003.1"/>
    </source>
</evidence>
<keyword evidence="2" id="KW-1185">Reference proteome</keyword>
<reference evidence="1 2" key="1">
    <citation type="journal article" date="2024" name="G3 (Bethesda)">
        <title>Genome assembly of Hibiscus sabdariffa L. provides insights into metabolisms of medicinal natural products.</title>
        <authorList>
            <person name="Kim T."/>
        </authorList>
    </citation>
    <scope>NUCLEOTIDE SEQUENCE [LARGE SCALE GENOMIC DNA]</scope>
    <source>
        <strain evidence="1">TK-2024</strain>
        <tissue evidence="1">Old leaves</tissue>
    </source>
</reference>
<organism evidence="1 2">
    <name type="scientific">Hibiscus sabdariffa</name>
    <name type="common">roselle</name>
    <dbReference type="NCBI Taxonomy" id="183260"/>
    <lineage>
        <taxon>Eukaryota</taxon>
        <taxon>Viridiplantae</taxon>
        <taxon>Streptophyta</taxon>
        <taxon>Embryophyta</taxon>
        <taxon>Tracheophyta</taxon>
        <taxon>Spermatophyta</taxon>
        <taxon>Magnoliopsida</taxon>
        <taxon>eudicotyledons</taxon>
        <taxon>Gunneridae</taxon>
        <taxon>Pentapetalae</taxon>
        <taxon>rosids</taxon>
        <taxon>malvids</taxon>
        <taxon>Malvales</taxon>
        <taxon>Malvaceae</taxon>
        <taxon>Malvoideae</taxon>
        <taxon>Hibiscus</taxon>
    </lineage>
</organism>
<comment type="caution">
    <text evidence="1">The sequence shown here is derived from an EMBL/GenBank/DDBJ whole genome shotgun (WGS) entry which is preliminary data.</text>
</comment>
<accession>A0ABR2SM17</accession>
<proteinExistence type="predicted"/>
<gene>
    <name evidence="1" type="ORF">V6N11_038854</name>
</gene>
<sequence length="70" mass="8020">MITIINKNYNYKKLKARLLLFHGDGPPNFKGVPHKQAKAFLIFETIYQVEILCSFSCKIQFLDGVEGESN</sequence>
<name>A0ABR2SM17_9ROSI</name>
<protein>
    <submittedName>
        <fullName evidence="1">Uncharacterized protein</fullName>
    </submittedName>
</protein>
<dbReference type="Proteomes" id="UP001396334">
    <property type="component" value="Unassembled WGS sequence"/>
</dbReference>
<evidence type="ECO:0000313" key="2">
    <source>
        <dbReference type="Proteomes" id="UP001396334"/>
    </source>
</evidence>
<dbReference type="EMBL" id="JBBPBN010000013">
    <property type="protein sequence ID" value="KAK9026003.1"/>
    <property type="molecule type" value="Genomic_DNA"/>
</dbReference>